<gene>
    <name evidence="1" type="ORF">PQR01_36760</name>
</gene>
<dbReference type="Proteomes" id="UP001629235">
    <property type="component" value="Unassembled WGS sequence"/>
</dbReference>
<evidence type="ECO:0000313" key="2">
    <source>
        <dbReference type="Proteomes" id="UP001629235"/>
    </source>
</evidence>
<organism evidence="1 2">
    <name type="scientific">Paraburkholderia rhynchosiae</name>
    <dbReference type="NCBI Taxonomy" id="487049"/>
    <lineage>
        <taxon>Bacteria</taxon>
        <taxon>Pseudomonadati</taxon>
        <taxon>Pseudomonadota</taxon>
        <taxon>Betaproteobacteria</taxon>
        <taxon>Burkholderiales</taxon>
        <taxon>Burkholderiaceae</taxon>
        <taxon>Paraburkholderia</taxon>
    </lineage>
</organism>
<protein>
    <submittedName>
        <fullName evidence="1">OmpA family protein</fullName>
    </submittedName>
</protein>
<keyword evidence="2" id="KW-1185">Reference proteome</keyword>
<evidence type="ECO:0000313" key="1">
    <source>
        <dbReference type="EMBL" id="MFM0108800.1"/>
    </source>
</evidence>
<comment type="caution">
    <text evidence="1">The sequence shown here is derived from an EMBL/GenBank/DDBJ whole genome shotgun (WGS) entry which is preliminary data.</text>
</comment>
<sequence>MQVHRTKKEDKKDAPVAQIFVVQPPGALPPSQPTALPTVNPILFTGQAVLSTEGMAELAKARDYLRGHPDTAVLAFAYTDTRGGGAVNRALAARRAQDVRSALIAEGGIAASRIFVAELPETDLPTLTGRAVDRQSNRSVQLMLLAVPPRGH</sequence>
<reference evidence="1 2" key="1">
    <citation type="journal article" date="2024" name="Chem. Sci.">
        <title>Discovery of megapolipeptins by genome mining of a Burkholderiales bacteria collection.</title>
        <authorList>
            <person name="Paulo B.S."/>
            <person name="Recchia M.J.J."/>
            <person name="Lee S."/>
            <person name="Fergusson C.H."/>
            <person name="Romanowski S.B."/>
            <person name="Hernandez A."/>
            <person name="Krull N."/>
            <person name="Liu D.Y."/>
            <person name="Cavanagh H."/>
            <person name="Bos A."/>
            <person name="Gray C.A."/>
            <person name="Murphy B.T."/>
            <person name="Linington R.G."/>
            <person name="Eustaquio A.S."/>
        </authorList>
    </citation>
    <scope>NUCLEOTIDE SEQUENCE [LARGE SCALE GENOMIC DNA]</scope>
    <source>
        <strain evidence="1 2">RL18-126-BIB-B</strain>
    </source>
</reference>
<accession>A0ACC7NMP6</accession>
<dbReference type="EMBL" id="JAQQDW010000139">
    <property type="protein sequence ID" value="MFM0108800.1"/>
    <property type="molecule type" value="Genomic_DNA"/>
</dbReference>
<proteinExistence type="predicted"/>
<name>A0ACC7NMP6_9BURK</name>